<dbReference type="Proteomes" id="UP000636800">
    <property type="component" value="Unassembled WGS sequence"/>
</dbReference>
<evidence type="ECO:0000313" key="4">
    <source>
        <dbReference type="Proteomes" id="UP000636800"/>
    </source>
</evidence>
<reference evidence="3 4" key="1">
    <citation type="journal article" date="2020" name="Nat. Food">
        <title>A phased Vanilla planifolia genome enables genetic improvement of flavour and production.</title>
        <authorList>
            <person name="Hasing T."/>
            <person name="Tang H."/>
            <person name="Brym M."/>
            <person name="Khazi F."/>
            <person name="Huang T."/>
            <person name="Chambers A.H."/>
        </authorList>
    </citation>
    <scope>NUCLEOTIDE SEQUENCE [LARGE SCALE GENOMIC DNA]</scope>
    <source>
        <tissue evidence="3">Leaf</tissue>
    </source>
</reference>
<gene>
    <name evidence="3" type="ORF">HPP92_009738</name>
</gene>
<name>A0A835R746_VANPL</name>
<keyword evidence="2" id="KW-0456">Lyase</keyword>
<evidence type="ECO:0000256" key="2">
    <source>
        <dbReference type="ARBA" id="ARBA00023239"/>
    </source>
</evidence>
<proteinExistence type="inferred from homology"/>
<evidence type="ECO:0000313" key="3">
    <source>
        <dbReference type="EMBL" id="KAG0485659.1"/>
    </source>
</evidence>
<dbReference type="AlphaFoldDB" id="A0A835R746"/>
<comment type="similarity">
    <text evidence="1">Belongs to the CpcT/CpeT biliprotein lyase family.</text>
</comment>
<keyword evidence="4" id="KW-1185">Reference proteome</keyword>
<dbReference type="Pfam" id="PF06206">
    <property type="entry name" value="CpeT"/>
    <property type="match status" value="1"/>
</dbReference>
<dbReference type="GO" id="GO:0016829">
    <property type="term" value="F:lyase activity"/>
    <property type="evidence" value="ECO:0007669"/>
    <property type="project" value="UniProtKB-KW"/>
</dbReference>
<protein>
    <submittedName>
        <fullName evidence="3">Uncharacterized protein</fullName>
    </submittedName>
</protein>
<dbReference type="InterPro" id="IPR010404">
    <property type="entry name" value="CpcT/CpeT"/>
</dbReference>
<dbReference type="InterPro" id="IPR038672">
    <property type="entry name" value="CpcT/CpeT_sf"/>
</dbReference>
<sequence length="338" mass="38437">MVDGKVRGVTLQSRLQPPAHGGMEADVLLLSCNEDDVRFFPQLIRFLIYSILFDSRWNQPVAETADSFLGLDGHRFCWERRHPTPQPRVLKALVPCWRCASLKRLRRSTTRWDHARAVAQALSGEKGASLHPDKYFNLSHFCFDDVLIAEVLPSLFRLRFYIVKPCSKEMKCDVELSSYAIRDTEEYKNFCDRSKDQRPRDEEVIGDIAEHLTTIHLSRCERGKHCLYEGSTGSGGFPNSWNGASYCSSELIIHKNGEVHAWDRGYDLEGIRSGDQREAHTCSNLRQILATTTCSLSISLPLISKSSMDKRINEAPHEKSLLLAVKGNVYVLDYNSNE</sequence>
<comment type="caution">
    <text evidence="3">The sequence shown here is derived from an EMBL/GenBank/DDBJ whole genome shotgun (WGS) entry which is preliminary data.</text>
</comment>
<dbReference type="OrthoDB" id="2789670at2759"/>
<organism evidence="3 4">
    <name type="scientific">Vanilla planifolia</name>
    <name type="common">Vanilla</name>
    <dbReference type="NCBI Taxonomy" id="51239"/>
    <lineage>
        <taxon>Eukaryota</taxon>
        <taxon>Viridiplantae</taxon>
        <taxon>Streptophyta</taxon>
        <taxon>Embryophyta</taxon>
        <taxon>Tracheophyta</taxon>
        <taxon>Spermatophyta</taxon>
        <taxon>Magnoliopsida</taxon>
        <taxon>Liliopsida</taxon>
        <taxon>Asparagales</taxon>
        <taxon>Orchidaceae</taxon>
        <taxon>Vanilloideae</taxon>
        <taxon>Vanilleae</taxon>
        <taxon>Vanilla</taxon>
    </lineage>
</organism>
<evidence type="ECO:0000256" key="1">
    <source>
        <dbReference type="ARBA" id="ARBA00008206"/>
    </source>
</evidence>
<dbReference type="EMBL" id="JADCNL010000004">
    <property type="protein sequence ID" value="KAG0485659.1"/>
    <property type="molecule type" value="Genomic_DNA"/>
</dbReference>
<dbReference type="PANTHER" id="PTHR35137">
    <property type="entry name" value="CHROMOPHORE LYASE CRL, CHLOROPLASTIC"/>
    <property type="match status" value="1"/>
</dbReference>
<dbReference type="PANTHER" id="PTHR35137:SF1">
    <property type="entry name" value="CHROMOPHORE LYASE CRL, CHLOROPLASTIC"/>
    <property type="match status" value="1"/>
</dbReference>
<accession>A0A835R746</accession>
<dbReference type="Gene3D" id="2.40.128.590">
    <property type="entry name" value="CpcT/CpeT domain"/>
    <property type="match status" value="1"/>
</dbReference>